<keyword evidence="1" id="KW-1133">Transmembrane helix</keyword>
<name>A0A517TAW4_9PLAN</name>
<gene>
    <name evidence="2" type="ORF">V22_27680</name>
</gene>
<accession>A0A517TAW4</accession>
<sequence length="501" mass="58792">MKVQQFLKHHGIEENPFGQEDAQTDHVFKDHCLTGTHHPAWDKIVGRVGEPSTSVVFGEKGAGKTAIRLQLVQEVRTHNNARPEDKVFIIEYDDFNPFLDAFQDRLHGRQRKPERVLRNWRLWDHMDAILSLGVSRLVRGVMEAGKLDESQHALVLSKDLDALDGPQKRDLLMLAAYYDHSYEGTPYSRWQQLRKKLGFSTWRNHWDFALAIAVTAIVVGVTLWQFALSDITWWGWLIIIMLLAAGWSQWKWRQLRLCWKAWRVKRQIRVFEVLTNTLRKILSQFSRQDLAGQPSPSKNRSDDRYELLQKFQQVLTRLGYRSILILVDRVDEPHLVNGNAERMRDLLWPMFDNKFLKHPGLGFKLLLPAEVTYYLNREEKSFYERSRLDKQNLIMSLDWTGESLYDVVNDRLRACALGGRTPSKLVDLFDESVGREDLIRIFARLRVPRHLFKFLYRLLVEHCNRFTEDEPSWKIGRETLESQLSLYMRDLDAYDRGMGTG</sequence>
<reference evidence="2 3" key="1">
    <citation type="submission" date="2019-02" db="EMBL/GenBank/DDBJ databases">
        <title>Deep-cultivation of Planctomycetes and their phenomic and genomic characterization uncovers novel biology.</title>
        <authorList>
            <person name="Wiegand S."/>
            <person name="Jogler M."/>
            <person name="Boedeker C."/>
            <person name="Pinto D."/>
            <person name="Vollmers J."/>
            <person name="Rivas-Marin E."/>
            <person name="Kohn T."/>
            <person name="Peeters S.H."/>
            <person name="Heuer A."/>
            <person name="Rast P."/>
            <person name="Oberbeckmann S."/>
            <person name="Bunk B."/>
            <person name="Jeske O."/>
            <person name="Meyerdierks A."/>
            <person name="Storesund J.E."/>
            <person name="Kallscheuer N."/>
            <person name="Luecker S."/>
            <person name="Lage O.M."/>
            <person name="Pohl T."/>
            <person name="Merkel B.J."/>
            <person name="Hornburger P."/>
            <person name="Mueller R.-W."/>
            <person name="Bruemmer F."/>
            <person name="Labrenz M."/>
            <person name="Spormann A.M."/>
            <person name="Op den Camp H."/>
            <person name="Overmann J."/>
            <person name="Amann R."/>
            <person name="Jetten M.S.M."/>
            <person name="Mascher T."/>
            <person name="Medema M.H."/>
            <person name="Devos D.P."/>
            <person name="Kaster A.-K."/>
            <person name="Ovreas L."/>
            <person name="Rohde M."/>
            <person name="Galperin M.Y."/>
            <person name="Jogler C."/>
        </authorList>
    </citation>
    <scope>NUCLEOTIDE SEQUENCE [LARGE SCALE GENOMIC DNA]</scope>
    <source>
        <strain evidence="2 3">V22</strain>
    </source>
</reference>
<dbReference type="OrthoDB" id="208020at2"/>
<dbReference type="AlphaFoldDB" id="A0A517TAW4"/>
<proteinExistence type="predicted"/>
<dbReference type="RefSeq" id="WP_145263578.1">
    <property type="nucleotide sequence ID" value="NZ_CP036316.1"/>
</dbReference>
<feature type="transmembrane region" description="Helical" evidence="1">
    <location>
        <begin position="233"/>
        <end position="250"/>
    </location>
</feature>
<protein>
    <recommendedName>
        <fullName evidence="4">KAP family P-loop domain protein</fullName>
    </recommendedName>
</protein>
<dbReference type="Proteomes" id="UP000319976">
    <property type="component" value="Chromosome"/>
</dbReference>
<dbReference type="KEGG" id="chya:V22_27680"/>
<keyword evidence="1" id="KW-0812">Transmembrane</keyword>
<evidence type="ECO:0000313" key="3">
    <source>
        <dbReference type="Proteomes" id="UP000319976"/>
    </source>
</evidence>
<evidence type="ECO:0008006" key="4">
    <source>
        <dbReference type="Google" id="ProtNLM"/>
    </source>
</evidence>
<feature type="transmembrane region" description="Helical" evidence="1">
    <location>
        <begin position="206"/>
        <end position="227"/>
    </location>
</feature>
<organism evidence="2 3">
    <name type="scientific">Calycomorphotria hydatis</name>
    <dbReference type="NCBI Taxonomy" id="2528027"/>
    <lineage>
        <taxon>Bacteria</taxon>
        <taxon>Pseudomonadati</taxon>
        <taxon>Planctomycetota</taxon>
        <taxon>Planctomycetia</taxon>
        <taxon>Planctomycetales</taxon>
        <taxon>Planctomycetaceae</taxon>
        <taxon>Calycomorphotria</taxon>
    </lineage>
</organism>
<dbReference type="EMBL" id="CP036316">
    <property type="protein sequence ID" value="QDT65513.1"/>
    <property type="molecule type" value="Genomic_DNA"/>
</dbReference>
<evidence type="ECO:0000313" key="2">
    <source>
        <dbReference type="EMBL" id="QDT65513.1"/>
    </source>
</evidence>
<keyword evidence="1" id="KW-0472">Membrane</keyword>
<evidence type="ECO:0000256" key="1">
    <source>
        <dbReference type="SAM" id="Phobius"/>
    </source>
</evidence>
<keyword evidence="3" id="KW-1185">Reference proteome</keyword>